<feature type="region of interest" description="Disordered" evidence="1">
    <location>
        <begin position="1"/>
        <end position="149"/>
    </location>
</feature>
<comment type="caution">
    <text evidence="4">The sequence shown here is derived from an EMBL/GenBank/DDBJ whole genome shotgun (WGS) entry which is preliminary data.</text>
</comment>
<dbReference type="EMBL" id="JAPUFD010000008">
    <property type="protein sequence ID" value="MDI1488932.1"/>
    <property type="molecule type" value="Genomic_DNA"/>
</dbReference>
<dbReference type="FunFam" id="3.90.70.10:FF:000022">
    <property type="entry name" value="Ubiquitin carboxyl-terminal hydrolase 24"/>
    <property type="match status" value="1"/>
</dbReference>
<dbReference type="SUPFAM" id="SSF82153">
    <property type="entry name" value="FAS1 domain"/>
    <property type="match status" value="2"/>
</dbReference>
<evidence type="ECO:0000259" key="2">
    <source>
        <dbReference type="PROSITE" id="PS50213"/>
    </source>
</evidence>
<dbReference type="Pfam" id="PF00443">
    <property type="entry name" value="UCH"/>
    <property type="match status" value="1"/>
</dbReference>
<dbReference type="GO" id="GO:0004843">
    <property type="term" value="F:cysteine-type deubiquitinase activity"/>
    <property type="evidence" value="ECO:0007669"/>
    <property type="project" value="InterPro"/>
</dbReference>
<dbReference type="InterPro" id="IPR036378">
    <property type="entry name" value="FAS1_dom_sf"/>
</dbReference>
<organism evidence="4 5">
    <name type="scientific">Ramalina farinacea</name>
    <dbReference type="NCBI Taxonomy" id="258253"/>
    <lineage>
        <taxon>Eukaryota</taxon>
        <taxon>Fungi</taxon>
        <taxon>Dikarya</taxon>
        <taxon>Ascomycota</taxon>
        <taxon>Pezizomycotina</taxon>
        <taxon>Lecanoromycetes</taxon>
        <taxon>OSLEUM clade</taxon>
        <taxon>Lecanoromycetidae</taxon>
        <taxon>Lecanorales</taxon>
        <taxon>Lecanorineae</taxon>
        <taxon>Ramalinaceae</taxon>
        <taxon>Ramalina</taxon>
    </lineage>
</organism>
<dbReference type="Proteomes" id="UP001161017">
    <property type="component" value="Unassembled WGS sequence"/>
</dbReference>
<feature type="compositionally biased region" description="Basic and acidic residues" evidence="1">
    <location>
        <begin position="35"/>
        <end position="44"/>
    </location>
</feature>
<dbReference type="Pfam" id="PF12030">
    <property type="entry name" value="DUF3517"/>
    <property type="match status" value="1"/>
</dbReference>
<feature type="compositionally biased region" description="Low complexity" evidence="1">
    <location>
        <begin position="134"/>
        <end position="144"/>
    </location>
</feature>
<feature type="compositionally biased region" description="Low complexity" evidence="1">
    <location>
        <begin position="2651"/>
        <end position="2674"/>
    </location>
</feature>
<dbReference type="PROSITE" id="PS50213">
    <property type="entry name" value="FAS1"/>
    <property type="match status" value="2"/>
</dbReference>
<dbReference type="PANTHER" id="PTHR24006">
    <property type="entry name" value="UBIQUITIN CARBOXYL-TERMINAL HYDROLASE"/>
    <property type="match status" value="1"/>
</dbReference>
<sequence>MDSRMITTPPNSTRAKSAGPTSPHRSPMDDVNSSESRKRPRLDSGNRTLRSMSVDRPSSSPPLSVSINHPVTQDHAHPDDSTTSLPPPTPTKVTINLRESQLANETPAATGAAPDTNDGSGTASRQPSPRRPVSPKVASVPSSPTGSPEIQIAEVEDISDEPAVTRWRPLRSSVHEARRIQEDMMARFQAPTFHKSLRKAVASVIASAERNDLSDGQLFERLADWIEMYLEATQDLAAHWWDMLMDQREFWDDFPGILDTFIVRRGDSGKGSFHMMQFEIREEGHDDADPVTRFLSAWTALALRMIQIDQQTLEDATHDANTTPDLVSDKYLHLLPKLFEMDHAYWKPIVDPHRYDIRRPLLAIAARFVGSQADGMPCLTQTSLKILDRHSSLVALASKIEPQLLLIDSLTGFYRHCLSQSWAPLLPTQLYEYFQFIDPKLQSLISKQVSGLSISLCFRVIHTLSMVLWSLAFSDERFAIRICQATPLEIDGLSASERADLLMMKWKCATFWRCIMEGRMEIRVLGVDLLQTELVRLHGQYAEPRHKNPEHPVTTLLSDFLIQNKVIQYLVSPESHPQLIHRSHNVIGYLLVTRKLTNAHWDVIWDAVSPSQESRSGEALLSCLLQCLTLGKQQDLYYLLGKLNTIPASGFDPKICQFAGRTLYELRNKTQDRGEDVDMLDMPPFDLCIRLIRESAPDVISPSESCKRVHNWAIQSLIDLLPYGPSPEAKERIFEECLDDISAPKMSATGSISAMTTLMGESKANDTMHLARDLNMTSILVRDLARMVHISKERGASPMISHECLTIRLMILRLVLHYSPETLLPEDSSLLWDCMVGSKAVNDPARDVAWDALIRVARSSQARNEYIDLCISRLLPILPPRFLVPGSLEFAEAVLRYISQTADSRTPEDQLQGSTAVELMWHLSLNIPQGREELVNRAIDLLIKMYLDSPDAKRRSREANDSVHVELVERCINQLTNAASKLRAFTDGTSSGDDEPMIIVAPDNEIQEQKLSFSRSLKILNEFVQGVRSRPMYNSPSPPPVTKIPKDFEELIGEPITVKYQAHSSKSGDINTFNVGSLETVRRFVHKIMALTGDCLDQTLGNVEALQKGLVLIRKITPDNLHAFGIRPMEVEVLRHFEDLYRLLGMEESLARQVYHFLIAFPPHASVMDLVQSSEAPLDAVFPETSPFKVLYSVYALKSNSGQRETQQAASHKYSVESSNRIATTLATFQFNIISQGHGVDLLVARGLVGCLAELLDQARKSQQSNKQTEKISADRPDSTTEDIHPLLPAAQQLVDRCVSLSLEASTITNSIVADELVLDSIKVLLKSSILCPNAWAALKATQSAPRLFKRLLLEEFRLSNRQNLLKTVKEFCVNSSATSFAPKPEDFSRYLFHSLLQILSEAGFFGQNSEQYFDAVFSTFASLSLAEKQRLDISDSIKDWIEMLCKHRHTEVIGRSEIDFFVFGLSKLLNHYLQLALDFRVPIDPSCDLRDIFLTQLFPDPNDHERMPNLSPSTREQLYHVVLKLSQIQDQFPLLLSLVRHIHIEGEEGSQAWTYGVAETVEDWACDTNWFLDRSRILRGPAGYPGLRNLSNTCYMNSLFTHLFMNVDFRRFILSVNVADARSSQRLLNEIQVLFGFMQESYSKSIDTQNIAESIVTYDNTSVDVTHQVDVDEFFNLLFDRLEGQILSETDKKTFRGFFGGQIVQQIKSKECSHISERLEPFSAIQCDISGKTTLAESLNAYVQGEAMEGDNKYSCTSCGRYVDAMKRACLKDVPNNLIFHLKRFDYDLIHGTRTKINERFEFPMEIDMAPYNVDYLKDVSEPPEPDIFKLVGVLVHQGTAESGHYYSYIQERPSQDHHMSKWVEFNDTEVSEFNPFDIDSQCFGGWQEMPNYENRYPKLWNAYMLFYERITPPESLVRSIPPVKYPMPQEVRNHISLCNHDLLQQYCQLDPAYYGLIKNMVLRLREGGGSLCSMLHVVERDTIWLALECLDKVLARTKDLAAFDEMLITLIRAIGTCPTCCGIALQWLIENDYPLSNLLLRCPHLKVRRDFENMVCLTLRTVKQHAPVEYGMHEMDDENFDPDDEQIIALSPGSFVGIANRLQAMWDHIYPCGRAWDDYFGLLSDMASLGTPETHVLLRLGVLKNCLELLICDNPSARSLRSHPPYREYVRLVEKGRKFSFIRLAELVARLFEHIDFTREFTVQRTEDREIDTMKVPLTEVEFQYVHHRHAGSKSSCIFLEKLLNNATNAPTPIANIITSMVLAEPDARFHPLIHLTLKNGCSVEPAYLAAPFLRATLAYCECTPVLTQAERLITDIATDVHSIANSGGREHLDFFRRARRLRSRRNLIPEQPVDIFNRIVLKTVYLWAPHLLIYHDEEIRVATIEVLNPLIFDHDIDNMDDEELADLLLASVKKLCWSSAQRCNALLQEGKPVGRSAQQIVDVIHECLRRYYTEDEDEAFIAGAQDVIHRVNALAVSDLDDQTSDDHDALIVGRKLQPQTMPSYFILLILLPFLASCQQQGSNYPPDLPTLLQSGPSISEYATFLSTQHADYLDVLAYTPDQTLLIPSNDAFDKIPYSSLAAAFQGNDVDVIRSVMNYHVLQGRHPSGSLTGTFQFIPSWLRNTTFENVNRGQVVGAIQQSSDTNILTSGTNTTPTAPPTSSTPSSPPLTLQSTAPSFNLTSFLGALATSPLLNSTLATAADLTLFIPSNAAFASLGQTLEDLSPASLTELLSYHIVNASNFVGYSSSLANGTTLTTMQGAPVTITVASNSQFVNSARVLQSDILLKNGVMHVIDNVLSPNASTATPNPKTDVQGPVIQGSGLPGGEAPFVSSLASTVTSMLSTAVPSAVGPGEALSSTFAVGDIGKGAKATESSVSAGATGSAGAAASASATAKGGAVGGRGDGRVGGAMGLVGLLLGFL</sequence>
<feature type="domain" description="FAS1" evidence="2">
    <location>
        <begin position="2528"/>
        <end position="2607"/>
    </location>
</feature>
<feature type="compositionally biased region" description="Basic and acidic residues" evidence="1">
    <location>
        <begin position="1268"/>
        <end position="1283"/>
    </location>
</feature>
<dbReference type="PROSITE" id="PS50235">
    <property type="entry name" value="USP_3"/>
    <property type="match status" value="1"/>
</dbReference>
<dbReference type="InterPro" id="IPR000782">
    <property type="entry name" value="FAS1_domain"/>
</dbReference>
<dbReference type="Gene3D" id="2.30.180.10">
    <property type="entry name" value="FAS1 domain"/>
    <property type="match status" value="2"/>
</dbReference>
<evidence type="ECO:0000259" key="3">
    <source>
        <dbReference type="PROSITE" id="PS50235"/>
    </source>
</evidence>
<feature type="region of interest" description="Disordered" evidence="1">
    <location>
        <begin position="1264"/>
        <end position="1283"/>
    </location>
</feature>
<dbReference type="InterPro" id="IPR021905">
    <property type="entry name" value="DUF3517"/>
</dbReference>
<dbReference type="InterPro" id="IPR038765">
    <property type="entry name" value="Papain-like_cys_pep_sf"/>
</dbReference>
<dbReference type="InterPro" id="IPR001394">
    <property type="entry name" value="Peptidase_C19_UCH"/>
</dbReference>
<gene>
    <name evidence="4" type="ORF">OHK93_008209</name>
</gene>
<feature type="domain" description="FAS1" evidence="2">
    <location>
        <begin position="2670"/>
        <end position="2801"/>
    </location>
</feature>
<dbReference type="Gene3D" id="3.90.70.10">
    <property type="entry name" value="Cysteine proteinases"/>
    <property type="match status" value="1"/>
</dbReference>
<reference evidence="4" key="1">
    <citation type="journal article" date="2023" name="Genome Biol. Evol.">
        <title>First Whole Genome Sequence and Flow Cytometry Genome Size Data for the Lichen-Forming Fungus Ramalina farinacea (Ascomycota).</title>
        <authorList>
            <person name="Llewellyn T."/>
            <person name="Mian S."/>
            <person name="Hill R."/>
            <person name="Leitch I.J."/>
            <person name="Gaya E."/>
        </authorList>
    </citation>
    <scope>NUCLEOTIDE SEQUENCE</scope>
    <source>
        <strain evidence="4">LIQ254RAFAR</strain>
    </source>
</reference>
<dbReference type="InterPro" id="IPR028889">
    <property type="entry name" value="USP"/>
</dbReference>
<accession>A0AA43QN68</accession>
<dbReference type="InterPro" id="IPR018200">
    <property type="entry name" value="USP_CS"/>
</dbReference>
<feature type="domain" description="USP" evidence="3">
    <location>
        <begin position="1586"/>
        <end position="1912"/>
    </location>
</feature>
<feature type="compositionally biased region" description="Polar residues" evidence="1">
    <location>
        <begin position="1"/>
        <end position="24"/>
    </location>
</feature>
<feature type="region of interest" description="Disordered" evidence="1">
    <location>
        <begin position="2648"/>
        <end position="2674"/>
    </location>
</feature>
<dbReference type="GO" id="GO:0005829">
    <property type="term" value="C:cytosol"/>
    <property type="evidence" value="ECO:0007669"/>
    <property type="project" value="TreeGrafter"/>
</dbReference>
<name>A0AA43QN68_9LECA</name>
<dbReference type="PROSITE" id="PS00973">
    <property type="entry name" value="USP_2"/>
    <property type="match status" value="1"/>
</dbReference>
<evidence type="ECO:0000313" key="4">
    <source>
        <dbReference type="EMBL" id="MDI1488932.1"/>
    </source>
</evidence>
<dbReference type="InterPro" id="IPR050164">
    <property type="entry name" value="Peptidase_C19"/>
</dbReference>
<dbReference type="GO" id="GO:0016579">
    <property type="term" value="P:protein deubiquitination"/>
    <property type="evidence" value="ECO:0007669"/>
    <property type="project" value="InterPro"/>
</dbReference>
<dbReference type="InterPro" id="IPR016024">
    <property type="entry name" value="ARM-type_fold"/>
</dbReference>
<dbReference type="CDD" id="cd02659">
    <property type="entry name" value="peptidase_C19C"/>
    <property type="match status" value="1"/>
</dbReference>
<proteinExistence type="predicted"/>
<dbReference type="Pfam" id="PF02469">
    <property type="entry name" value="Fasciclin"/>
    <property type="match status" value="2"/>
</dbReference>
<evidence type="ECO:0000256" key="1">
    <source>
        <dbReference type="SAM" id="MobiDB-lite"/>
    </source>
</evidence>
<dbReference type="SUPFAM" id="SSF48371">
    <property type="entry name" value="ARM repeat"/>
    <property type="match status" value="1"/>
</dbReference>
<dbReference type="SUPFAM" id="SSF54001">
    <property type="entry name" value="Cysteine proteinases"/>
    <property type="match status" value="1"/>
</dbReference>
<dbReference type="GO" id="GO:0005634">
    <property type="term" value="C:nucleus"/>
    <property type="evidence" value="ECO:0007669"/>
    <property type="project" value="TreeGrafter"/>
</dbReference>
<feature type="compositionally biased region" description="Polar residues" evidence="1">
    <location>
        <begin position="45"/>
        <end position="71"/>
    </location>
</feature>
<evidence type="ECO:0000313" key="5">
    <source>
        <dbReference type="Proteomes" id="UP001161017"/>
    </source>
</evidence>
<dbReference type="SMART" id="SM00554">
    <property type="entry name" value="FAS1"/>
    <property type="match status" value="2"/>
</dbReference>
<feature type="compositionally biased region" description="Polar residues" evidence="1">
    <location>
        <begin position="92"/>
        <end position="104"/>
    </location>
</feature>
<keyword evidence="5" id="KW-1185">Reference proteome</keyword>
<evidence type="ECO:0008006" key="6">
    <source>
        <dbReference type="Google" id="ProtNLM"/>
    </source>
</evidence>
<dbReference type="PANTHER" id="PTHR24006:SF827">
    <property type="entry name" value="UBIQUITIN CARBOXYL-TERMINAL HYDROLASE 34"/>
    <property type="match status" value="1"/>
</dbReference>
<protein>
    <recommendedName>
        <fullName evidence="6">Ubiquitinyl hydrolase 1</fullName>
    </recommendedName>
</protein>